<evidence type="ECO:0000256" key="3">
    <source>
        <dbReference type="ARBA" id="ARBA00004632"/>
    </source>
</evidence>
<dbReference type="FunFam" id="2.30.30.40:FF:000011">
    <property type="entry name" value="Microtubule-actin cross-linking factor 1"/>
    <property type="match status" value="1"/>
</dbReference>
<evidence type="ECO:0000256" key="21">
    <source>
        <dbReference type="PROSITE-ProRule" id="PRU00192"/>
    </source>
</evidence>
<feature type="compositionally biased region" description="Low complexity" evidence="23">
    <location>
        <begin position="7082"/>
        <end position="7092"/>
    </location>
</feature>
<evidence type="ECO:0000256" key="15">
    <source>
        <dbReference type="ARBA" id="ARBA00022990"/>
    </source>
</evidence>
<feature type="domain" description="Calponin-homology (CH)" evidence="25">
    <location>
        <begin position="20"/>
        <end position="123"/>
    </location>
</feature>
<feature type="region of interest" description="Disordered" evidence="23">
    <location>
        <begin position="6984"/>
        <end position="7012"/>
    </location>
</feature>
<dbReference type="FunFam" id="3.30.920.20:FF:000002">
    <property type="entry name" value="dystonin isoform X1"/>
    <property type="match status" value="1"/>
</dbReference>
<dbReference type="InterPro" id="IPR041573">
    <property type="entry name" value="Desmoplakin_Spectrin-like"/>
</dbReference>
<dbReference type="GeneTree" id="ENSGT00940000155824"/>
<dbReference type="CDD" id="cd00176">
    <property type="entry name" value="SPEC"/>
    <property type="match status" value="16"/>
</dbReference>
<dbReference type="GO" id="GO:0005737">
    <property type="term" value="C:cytoplasm"/>
    <property type="evidence" value="ECO:0000318"/>
    <property type="project" value="GO_Central"/>
</dbReference>
<dbReference type="InterPro" id="IPR018247">
    <property type="entry name" value="EF_Hand_1_Ca_BS"/>
</dbReference>
<dbReference type="SMART" id="SM00243">
    <property type="entry name" value="GAS2"/>
    <property type="match status" value="1"/>
</dbReference>
<dbReference type="FunFam" id="1.20.58.60:FF:000031">
    <property type="entry name" value="Microtubule-actin cross-linking factor 1"/>
    <property type="match status" value="1"/>
</dbReference>
<dbReference type="PROSITE" id="PS00018">
    <property type="entry name" value="EF_HAND_1"/>
    <property type="match status" value="2"/>
</dbReference>
<dbReference type="FunFam" id="1.20.58.60:FF:000012">
    <property type="entry name" value="Microtubule-actin cross-linking factor 1"/>
    <property type="match status" value="1"/>
</dbReference>
<feature type="compositionally biased region" description="Polar residues" evidence="23">
    <location>
        <begin position="7049"/>
        <end position="7072"/>
    </location>
</feature>
<feature type="region of interest" description="Disordered" evidence="23">
    <location>
        <begin position="6712"/>
        <end position="6748"/>
    </location>
</feature>
<evidence type="ECO:0000256" key="23">
    <source>
        <dbReference type="SAM" id="MobiDB-lite"/>
    </source>
</evidence>
<dbReference type="InterPro" id="IPR003108">
    <property type="entry name" value="GAR_dom"/>
</dbReference>
<evidence type="ECO:0000259" key="25">
    <source>
        <dbReference type="PROSITE" id="PS50021"/>
    </source>
</evidence>
<dbReference type="Pfam" id="PF21097">
    <property type="entry name" value="SR_plectin_7"/>
    <property type="match status" value="1"/>
</dbReference>
<dbReference type="Gene3D" id="3.90.1290.10">
    <property type="entry name" value="Plakin repeat"/>
    <property type="match status" value="4"/>
</dbReference>
<dbReference type="GO" id="GO:0031344">
    <property type="term" value="P:regulation of cell projection organization"/>
    <property type="evidence" value="ECO:0007669"/>
    <property type="project" value="UniProtKB-ARBA"/>
</dbReference>
<dbReference type="Gene3D" id="1.10.238.10">
    <property type="entry name" value="EF-hand"/>
    <property type="match status" value="1"/>
</dbReference>
<dbReference type="SMART" id="SM01129">
    <property type="entry name" value="DELLA"/>
    <property type="match status" value="1"/>
</dbReference>
<dbReference type="InterPro" id="IPR002017">
    <property type="entry name" value="Spectrin_repeat"/>
</dbReference>
<keyword evidence="13" id="KW-0677">Repeat</keyword>
<keyword evidence="12" id="KW-0479">Metal-binding</keyword>
<keyword evidence="9" id="KW-0433">Leucine-rich repeat</keyword>
<feature type="compositionally biased region" description="Low complexity" evidence="23">
    <location>
        <begin position="3021"/>
        <end position="3038"/>
    </location>
</feature>
<dbReference type="InterPro" id="IPR035915">
    <property type="entry name" value="Plakin_repeat_sf"/>
</dbReference>
<dbReference type="FunFam" id="1.20.58.60:FF:000009">
    <property type="entry name" value="dystonin isoform X1"/>
    <property type="match status" value="1"/>
</dbReference>
<dbReference type="SMART" id="SM00054">
    <property type="entry name" value="EFh"/>
    <property type="match status" value="2"/>
</dbReference>
<evidence type="ECO:0000256" key="1">
    <source>
        <dbReference type="ARBA" id="ARBA00004245"/>
    </source>
</evidence>
<dbReference type="Proteomes" id="UP000002279">
    <property type="component" value="Unplaced"/>
</dbReference>
<dbReference type="FunFam" id="1.20.58.60:FF:000022">
    <property type="entry name" value="Microtubule-actin cross-linking factor 1"/>
    <property type="match status" value="1"/>
</dbReference>
<dbReference type="GO" id="GO:0090150">
    <property type="term" value="P:establishment of protein localization to membrane"/>
    <property type="evidence" value="ECO:0007669"/>
    <property type="project" value="UniProtKB-ARBA"/>
</dbReference>
<feature type="compositionally biased region" description="Polar residues" evidence="23">
    <location>
        <begin position="2066"/>
        <end position="2080"/>
    </location>
</feature>
<dbReference type="FunFam" id="1.20.58.60:FF:000088">
    <property type="entry name" value="microtubule-actin cross-linking factor 1 isoform X2"/>
    <property type="match status" value="1"/>
</dbReference>
<dbReference type="FunFam" id="1.20.58.60:FF:000134">
    <property type="entry name" value="microtubule-actin cross-linking factor 1 isoform X4"/>
    <property type="match status" value="1"/>
</dbReference>
<feature type="coiled-coil region" evidence="22">
    <location>
        <begin position="3470"/>
        <end position="3525"/>
    </location>
</feature>
<dbReference type="OMA" id="DQDIAQF"/>
<dbReference type="SUPFAM" id="SSF143575">
    <property type="entry name" value="GAS2 domain-like"/>
    <property type="match status" value="1"/>
</dbReference>
<feature type="domain" description="EF-hand" evidence="26">
    <location>
        <begin position="6844"/>
        <end position="6879"/>
    </location>
</feature>
<feature type="coiled-coil region" evidence="22">
    <location>
        <begin position="988"/>
        <end position="1056"/>
    </location>
</feature>
<feature type="coiled-coil region" evidence="22">
    <location>
        <begin position="4502"/>
        <end position="4529"/>
    </location>
</feature>
<feature type="region of interest" description="Disordered" evidence="23">
    <location>
        <begin position="1942"/>
        <end position="2243"/>
    </location>
</feature>
<dbReference type="InterPro" id="IPR001589">
    <property type="entry name" value="Actinin_actin-bd_CS"/>
</dbReference>
<feature type="domain" description="Calponin-homology (CH)" evidence="25">
    <location>
        <begin position="136"/>
        <end position="240"/>
    </location>
</feature>
<dbReference type="GO" id="GO:0032587">
    <property type="term" value="C:ruffle membrane"/>
    <property type="evidence" value="ECO:0007669"/>
    <property type="project" value="UniProtKB-SubCell"/>
</dbReference>
<feature type="compositionally biased region" description="Polar residues" evidence="23">
    <location>
        <begin position="2924"/>
        <end position="2940"/>
    </location>
</feature>
<dbReference type="FunFam" id="1.20.58.60:FF:000234">
    <property type="entry name" value="microtubule-actin cross-linking factor 1 isoform X6"/>
    <property type="match status" value="1"/>
</dbReference>
<feature type="compositionally biased region" description="Polar residues" evidence="23">
    <location>
        <begin position="2991"/>
        <end position="3007"/>
    </location>
</feature>
<feature type="domain" description="EF-hand" evidence="26">
    <location>
        <begin position="6808"/>
        <end position="6843"/>
    </location>
</feature>
<feature type="domain" description="SH3" evidence="24">
    <location>
        <begin position="810"/>
        <end position="867"/>
    </location>
</feature>
<evidence type="ECO:0000259" key="24">
    <source>
        <dbReference type="PROSITE" id="PS50002"/>
    </source>
</evidence>
<dbReference type="InterPro" id="IPR001101">
    <property type="entry name" value="Plectin_repeat"/>
</dbReference>
<dbReference type="FunFam" id="1.20.58.60:FF:000084">
    <property type="entry name" value="microtubule-actin cross-linking factor 1 isoform X2"/>
    <property type="match status" value="1"/>
</dbReference>
<accession>A0A6I8NJC0</accession>
<dbReference type="InterPro" id="IPR036872">
    <property type="entry name" value="CH_dom_sf"/>
</dbReference>
<evidence type="ECO:0000256" key="14">
    <source>
        <dbReference type="ARBA" id="ARBA00022837"/>
    </source>
</evidence>
<feature type="compositionally biased region" description="Basic and acidic residues" evidence="23">
    <location>
        <begin position="2739"/>
        <end position="2754"/>
    </location>
</feature>
<feature type="compositionally biased region" description="Basic and acidic residues" evidence="23">
    <location>
        <begin position="1957"/>
        <end position="1970"/>
    </location>
</feature>
<evidence type="ECO:0000256" key="9">
    <source>
        <dbReference type="ARBA" id="ARBA00022614"/>
    </source>
</evidence>
<evidence type="ECO:0000256" key="13">
    <source>
        <dbReference type="ARBA" id="ARBA00022737"/>
    </source>
</evidence>
<feature type="region of interest" description="Disordered" evidence="23">
    <location>
        <begin position="2535"/>
        <end position="2554"/>
    </location>
</feature>
<feature type="region of interest" description="Disordered" evidence="23">
    <location>
        <begin position="7038"/>
        <end position="7156"/>
    </location>
</feature>
<keyword evidence="16" id="KW-0333">Golgi apparatus</keyword>
<dbReference type="GO" id="GO:0008017">
    <property type="term" value="F:microtubule binding"/>
    <property type="evidence" value="ECO:0007669"/>
    <property type="project" value="InterPro"/>
</dbReference>
<dbReference type="Pfam" id="PF18373">
    <property type="entry name" value="Spectrin_2"/>
    <property type="match status" value="1"/>
</dbReference>
<dbReference type="Bgee" id="ENSOANG00000010005">
    <property type="expression patterns" value="Expressed in fibroblast and 7 other cell types or tissues"/>
</dbReference>
<evidence type="ECO:0000313" key="29">
    <source>
        <dbReference type="Proteomes" id="UP000002279"/>
    </source>
</evidence>
<dbReference type="InterPro" id="IPR002048">
    <property type="entry name" value="EF_hand_dom"/>
</dbReference>
<dbReference type="InterPro" id="IPR049538">
    <property type="entry name" value="PCN-like_spectrin-like_rpt"/>
</dbReference>
<feature type="region of interest" description="Disordered" evidence="23">
    <location>
        <begin position="3534"/>
        <end position="3570"/>
    </location>
</feature>
<dbReference type="GO" id="GO:0005794">
    <property type="term" value="C:Golgi apparatus"/>
    <property type="evidence" value="ECO:0007669"/>
    <property type="project" value="UniProtKB-SubCell"/>
</dbReference>
<dbReference type="InterPro" id="IPR018159">
    <property type="entry name" value="Spectrin/alpha-actinin"/>
</dbReference>
<feature type="coiled-coil region" evidence="22">
    <location>
        <begin position="4746"/>
        <end position="4815"/>
    </location>
</feature>
<feature type="compositionally biased region" description="Basic and acidic residues" evidence="23">
    <location>
        <begin position="2815"/>
        <end position="2824"/>
    </location>
</feature>
<dbReference type="Ensembl" id="ENSOANT00000074629.1">
    <property type="protein sequence ID" value="ENSOANP00000041334.1"/>
    <property type="gene ID" value="ENSOANG00000010005.4"/>
</dbReference>
<dbReference type="FunFam" id="1.20.58.60:FF:000014">
    <property type="entry name" value="microtubule-actin cross-linking factor 1"/>
    <property type="match status" value="1"/>
</dbReference>
<dbReference type="GO" id="GO:0051239">
    <property type="term" value="P:regulation of multicellular organismal process"/>
    <property type="evidence" value="ECO:0007669"/>
    <property type="project" value="UniProtKB-ARBA"/>
</dbReference>
<feature type="region of interest" description="Disordered" evidence="23">
    <location>
        <begin position="1877"/>
        <end position="1906"/>
    </location>
</feature>
<dbReference type="Pfam" id="PF00681">
    <property type="entry name" value="Plectin"/>
    <property type="match status" value="7"/>
</dbReference>
<keyword evidence="7" id="KW-0963">Cytoplasm</keyword>
<feature type="compositionally biased region" description="Basic and acidic residues" evidence="23">
    <location>
        <begin position="1998"/>
        <end position="2012"/>
    </location>
</feature>
<feature type="compositionally biased region" description="Polar residues" evidence="23">
    <location>
        <begin position="2759"/>
        <end position="2777"/>
    </location>
</feature>
<keyword evidence="18" id="KW-0009">Actin-binding</keyword>
<feature type="compositionally biased region" description="Basic and acidic residues" evidence="23">
    <location>
        <begin position="2186"/>
        <end position="2195"/>
    </location>
</feature>
<feature type="coiled-coil region" evidence="22">
    <location>
        <begin position="1345"/>
        <end position="1375"/>
    </location>
</feature>
<feature type="region of interest" description="Disordered" evidence="23">
    <location>
        <begin position="2879"/>
        <end position="3112"/>
    </location>
</feature>
<dbReference type="GO" id="GO:0003779">
    <property type="term" value="F:actin binding"/>
    <property type="evidence" value="ECO:0007669"/>
    <property type="project" value="UniProtKB-KW"/>
</dbReference>
<dbReference type="Gene3D" id="2.30.30.40">
    <property type="entry name" value="SH3 Domains"/>
    <property type="match status" value="1"/>
</dbReference>
<dbReference type="Pfam" id="PF13499">
    <property type="entry name" value="EF-hand_7"/>
    <property type="match status" value="1"/>
</dbReference>
<dbReference type="GO" id="GO:0005509">
    <property type="term" value="F:calcium ion binding"/>
    <property type="evidence" value="ECO:0007669"/>
    <property type="project" value="InterPro"/>
</dbReference>
<dbReference type="PANTHER" id="PTHR23169">
    <property type="entry name" value="ENVOPLAKIN"/>
    <property type="match status" value="1"/>
</dbReference>
<dbReference type="Gene3D" id="1.20.58.60">
    <property type="match status" value="33"/>
</dbReference>
<dbReference type="PROSITE" id="PS00020">
    <property type="entry name" value="ACTININ_2"/>
    <property type="match status" value="1"/>
</dbReference>
<dbReference type="FunFam" id="1.20.58.60:FF:000048">
    <property type="entry name" value="microtubule-actin cross-linking factor 1 isoform X3"/>
    <property type="match status" value="1"/>
</dbReference>
<evidence type="ECO:0000313" key="28">
    <source>
        <dbReference type="Ensembl" id="ENSOANP00000041334.1"/>
    </source>
</evidence>
<evidence type="ECO:0000256" key="17">
    <source>
        <dbReference type="ARBA" id="ARBA00023136"/>
    </source>
</evidence>
<dbReference type="GO" id="GO:0030334">
    <property type="term" value="P:regulation of cell migration"/>
    <property type="evidence" value="ECO:0007669"/>
    <property type="project" value="UniProtKB-ARBA"/>
</dbReference>
<keyword evidence="11" id="KW-0493">Microtubule</keyword>
<dbReference type="Pfam" id="PF00435">
    <property type="entry name" value="Spectrin"/>
    <property type="match status" value="18"/>
</dbReference>
<dbReference type="PROSITE" id="PS50002">
    <property type="entry name" value="SH3"/>
    <property type="match status" value="1"/>
</dbReference>
<dbReference type="SUPFAM" id="SSF46966">
    <property type="entry name" value="Spectrin repeat"/>
    <property type="match status" value="30"/>
</dbReference>
<dbReference type="PROSITE" id="PS50021">
    <property type="entry name" value="CH"/>
    <property type="match status" value="2"/>
</dbReference>
<dbReference type="GO" id="GO:0005198">
    <property type="term" value="F:structural molecule activity"/>
    <property type="evidence" value="ECO:0000318"/>
    <property type="project" value="GO_Central"/>
</dbReference>
<protein>
    <submittedName>
        <fullName evidence="28">Microtubule actin crosslinking factor 1</fullName>
    </submittedName>
</protein>
<dbReference type="InterPro" id="IPR041615">
    <property type="entry name" value="Desmoplakin_SH3"/>
</dbReference>
<dbReference type="FunFam" id="1.20.58.60:FF:000010">
    <property type="entry name" value="plectin isoform X2"/>
    <property type="match status" value="1"/>
</dbReference>
<keyword evidence="5 21" id="KW-0728">SH3 domain</keyword>
<sequence length="7156" mass="803114">LVPGANPRPLCVFFLDERDRVQKKTFTKWVNKHLMKVRKHINDLYEDLRDGHNLISLLEVLSGIKLPREKGRMRFHRLQNVQIALDFLKQRQVKLVNIRNDDITDGNPKLTLGLIWTIILHFQISDIYISGESGDMSAKEKLLLWTQKVTAGYTGIKCTNFSSCWSDGKMFNALIHRYRPDLVDMERVQIQSNRENLEQAFEVAERLGVTRLLDAEDVDVPSPDEKSVITYVSSIYDAFPKVPEGGEGISATEVDSRWQEYQNRVDSLISWIKQHTILMSDKSFPQNPVELKALYNQYIHFKETEIPAKEREKGRIEELYKLLEVWIEFGRIQLPQGHHPNDVEEEWGKLILEMLEREKSLRPAVERLELLLQIANKIQNGALSCEEKLTLARNTLQADTAHLELGQSVQYESEVVPYLQEGEGLIRQLQVDLQILRDENYYQLEELAFRILRLQDELVTLRLECTNLYRKGHFTTLELTQPSALTTAPSKAEPLTKGTHTTSASWFRKPMTRAELVAISSSEDEGNLRFVYELLAWVEEMQMKLERAEWGSDLPSVESQLETQQHIHTSVEELGSSVQEARMYEGKMSQNFRTSYAETLGKLETQYCKLMETSGSRLRHLESLHRFVSRATAELIWLNEKEEEELAYDWSDNNPNVTAKRNYFSELRMELEEKQDVFRSLQDTAELLSSENHPAKQTVEAYSAAVQSQWQWIRQLCLCVEQHVKENTAYFQFFSDARDLEAFLRNLQDSIKRKYSCDHNTSLLRLEDLLQDSMDEKEQLIQSKSSIASLVGRSKTIVQLKPRNPDHMLKNTISVKAICDYRQIEITICKNDECVLEDNSHRTKWKVISPTGNEAMVPSVCFLIPPPNKEAVEMANRVEQSYQKVMTLWHQLHVNTKSLISWNYLRKDLDLVQSWNPEKVRSLPPGECHQTMKSLRAHYEDFLQDSRDSELFSVADRLRLEKEVDGCKEHFQRLLESVENEDKDETVAKNYISELKNIRLHLEDCERRVVGRIKSPSGSWADGDALQDAALRVAEQERTQEDLQQLKSELDDVSSRCSGFLQRSPSGPSAPTLRSELNLLVEKMDHVYGLSSVYLDKLKTVDVIVRSAQAAELLVKGYEIKLSQEEAVPADLSALQTHRSTLQQWLSDVKDKSSVFSTLDEELAKAKVVGEQLCRLTPERSLDLERYQEKGAQLRERWQRVGVQMETRSSDLESIQEVLRDYRACHGALIQWIEETTAQQEVMKPGQAEDSRVLSEQLSQQTALVAEIERNQAKLDQCQKFSQQYSTTVKDYELQLMTYRAFVESQQKSPGKRRRMISSSDAITQEFMDLRTRYTALVTLTTQHVKYISDALRRLEEEEKVVEEEKQENVEKVKELLGWVSSLAQTTQGKTKGRDLTDIEKSISEQQALAEELAMKKEQISDAIKTAQIFLAKHGHKLSDREKEQISEQLDALKETYHQLCDSSADQLQQLQSQLAQETEQKGSGTVAGVIDLGTVEIFPIFRAMQKGLIDQDTGLVLLEAQVITAGLVVPETNETLSLEAGLARNIIDQQTLQSLRELRDAFSEMNTSAQGPLFLPVVAAVGEGRISENIGLKILETHLATGGFLLTPGGDRMSLDEALHRGLIPAPLHSKLQSRLMSRKNLIDPNTAEKISLADLTRRCVVHGDTGLRLLPVKQLAGGTVSLKSGGKVSLFRAVQEGLIDRQVTVRLLEAQLLAGGIVDPRSGHRLTAEEAVRQNLIDQDMACAILVRQVQRGGVIDPVTGQRLTIDEAVGKDLVSSRRALVILESLWSFMGLLWPESGEVLPLANALEQGLLSTELVWEILGNRRSIRALYRPPSPGVLTWKEAVEAGVLDRNAVDRLKAIRFPDAIPSLQLADSPAGAKPGIGAPTATPPSGEDQDGGFPKSEDEKLMFHLMTHSYINAHDGHRLLLVDEELYHALTPSRKGESGTPGLEMCETGRRRPRAPEDGKGPAQVRSPGPCDDVTAAPLARQMTSVRENSREERSRESRKTLIEVAAEPPEGRGKIPMPRVQDLKSHSSHTSESVIEAESEPRREESGADRHQKETSSSGGSLKATTRISLTVGPGETDAPQSSNLQHPAPAELPADQRRELRKIGKRKQGSLSKRGEARVADEGEGNPLNSLGEEAGLQRGRAPNPESEVKSEGDADLYLLGKEGLGDGSVTRGTTDHLKKETQKPVQKRKREKKSSGIGSQQEKKEGRDPLAGDSRGCPPLARHPSEPSEEATLKLLSAQLQDGGIFHEQTGQKLLLNEAIARGVVSSHTAVKLMGKLKMFRGFFDSQTLESLTTEEVIAEGLMDEKLLEKVLTSDKAVSGVLDPHTNTVRSVKEAMGVGLLDKETALRLLEGQVVTGGIVDLKRGKKVSVTLATNLGLVDSEDQEELIRLEKAAKGRGAEHPTGRRLIGLQMETSGIMDPKSKSPLTVVRSIEVGLLEREEAVRLLARQVADGGIIHHPSGMRLSVENAVKHGLIDEDLAQKLQEVENTGLGRAFHPEPKESISLPRVDALDLVTPDFPKEAQGGSLADPVVGQSQTSPEVPKGGLLPESGGSEAVLPLEAKQGLLDPENCMLVPYSDFVKKCKIDVASGQRYLEIRPSVDISDALRQRLSPVSALKQESGGEEKVRGIASRQLSTGGRLDEASGRRLALEEAAESGLISPKSSVTVKIGIVGSGGSFQAEKPGEVEARDLQNGLAEGHQALEPDSKPRSLSVKSVEPQSPGIQKRTTEEKPAKDEDKEPKVTPGEINQQLQQVLKEQNSSPVSDSKVMRKYRGELASEDQQPNLETPCRDSSFVLPSDSRNLPERGKEPSAEGGTRRCKSVLLPAEKQEARCESVCDINLKPKGITVQETSGDLGVSITFQAETVSTHSSLAPPRPLQTPGGAGRDSSSVMTLKPEGKSLRGVTEPLRGESTSPETLRSGMSPSQETAREEAQDPMSSQTLKLEVSPHTTPKREAQGNQNPCVSSRPKDRKALEFSESLQSEGKSLQGATSNPEGVRGSVTLKAEESAGPGPGKASSPGWPGAGTLFGLSGDDGGSANEIHKNREGPTQETADENISICHLRLRPPQPPELDDSVRGRPAGPGHTGEDSGPPLAPLSAPTKLPVSRSFFLAFLFPSLPPSLPPQTVYSRQLCLEHDEQLVSHLSRLRDIEMRAKQIQPAELNLAQLQGLLRQALDGELSDLSALVSRELEAVSQIVAGQPQEVPAQLLKALEKDAKNLQKSFSSVSDTLSSRLLILRSVAEAKVTDQHEKLQEKLHTLAAWVSDTHSSLDGRAPVTGLDTTSLNRCLQQYEDLKEPLSERKSQLDTLAFDIQFFISEHAQDLTPQQSRQLLRLLNELQRSSRELWERASAQSGALHARLQEVEREAQVKSLQEQRAVCHEKLEGLCHWLGEAERTLVDRQRRAASKEDLSALQQKQSDLEDLQKDVQDHAGAFADAIKATEEFLEENRTKLNPSELASLREKLRQAKEQYRALRERTQTAQKELDGEVTAAVRQETEKTKAANELEENQRKIDSLLDWVSSLESPGGPSKLSLPTAGQTPGGRPGRGSQDTVDGQGGVDRAEEALDQQYESLKARHQELLSQQQNFILATQSAQAFLDQHGHNLSPEEGSRLRRRLAELKERYSASLARSETELKQVQTLRDELRKFLRDHGEFETWLEQSEKELEGMRREDGDLASLLRPMLLRQGSFSEDVISHKGDLRFITMSGQKVLDTEGGSGPSAAGVLVKDRLEDATRRYTALHSKCSKLGSHLNTLLDRYQQFQGSTDGLQAWMQQCEAEVERLLADTVASDPKILQQQLASTKQLQGDLAEHQVPVEKLQKAARDLMEIEGRPAPDPSHIRETTDSILSRFQSLSRRMAERSDLLQKAIAQSQSVQEGLESLLQSIAKVEGGLEGEQVASMSSAAIQEALATNTKLKQDIARQKSSLEATREMVTRFTETVDGATAAGLRGQLAEASERFDRLCRRQREKEAALKELLPKVEQFERLTEKLRQFTDSRARSLASGNQPDRDIAHFSQQIQELNLEMREQQENLDALEHLASELSSCGISTDLSQHQETVQKLKKDFTELQKTAREREKETSSCQEQLDEFRKLVWGLRKWLKECEGSVPSAEATVGTQELEKQIEHVEGLLEGWAGKGAQVEEVNRRGTALENLIVDITAPETQAKTGSVLPALGASVGSVNGYHTCKDLTEIQCELSDVNQQYESLGGVLRGRRDSLLAVLSRMREVGEEARSALKWLESTERNLEALDATSSPTKTETVRAQAEHNKAFLAELEQNSPKIQKVKEALADLLEKYPNSQEAENWKKMQEELNSRWARANEVTVARQQKLEKSANQLDSFQAAEAQLRPWLKEKELMMSVLGPLSIDPNMLNAQKQQVQFMLKEFEARRQQHEQLNQAAQGIFAGPGDASPSTGQARDQLEGINQKWVELTERLNSRSSQIDQAIVKSTQYQELLRGLAEQVKAVGQQLSGQSAISAQPDAVKQQLEETSEIRSDLERLDHEIAEAQALCDQLSLLIGEQYLKDELRKRLETVALPLKGLEDLAADRLNRLQTALASTQQFQQMFDELRAWLDDKRNQQARAGPTSAKLERLQAQLQEQEEFQKSLNQHSGSYEVIVAEGETLLLSVQPGEEKAALQGQLAALRSHWAELGKHAADRQARLKDCLQKAQKYRWYVEDLVPWIEDCKGKMSGLQVTLDPAQLEATLLRAKGLLSDVEKRRSLLELLNGAADLLLDSAQADEDDVRDEKAALERTVDAVTEELRAKTGSLEEMAQRLREFQESVQTVEKKLDGARHQLELLDAMGPQACSNKNLEKLRAHQETLQALEPQVDYLKRFTRGLLEDAPDGQGPSRLLHRAEAAERDFASVRHRVDEGCRAMESRLDGIGQFHGRVREMFSQLADLDDQLDGMGAVGRDADSLQSQIEDVRLFSGRVRGLKADVAAAREECRRMLDEEGSPDLLGLKRELETLNKQCGKLMERGGTRQEQLETTLARVEDFYNRLKELNRMTTAAEESEALQWVVGTEVDAINQQLADFKMFQKEQVDPLQLKLQQVNGLGQGLIQSAGKNCDVQGLEHDMEAINARWNTLNKKVAQRIAQLQEALLHCGKFQDALEPLLSWLTDTEDLIANQKPPSAEYKVVKAQIQEQKLLQRLLDDRKATVEMIQAEGGRIAQAAEPADQEKIVGQLESLEGRWAGLLHKAAARQRQLEEILVLAKEFHETTEPISDFLSVTEKKLANSEPVGTQTAKIQQQIVRHKALNEEIVNRKKNVDQAIKNGQALLKQTTGEEVLLIQEKLDGIKTRYADITATSSKALRTLEQARQLATKFQATHEELTGWMNTVADELAASGGQSPTGEQIPQFQQRQKELKKEVMEHRLVLDTVNEVSRALLELVPWRAREGLDKLVSEANEQYKAVSDTISQRVDEIDAAIQRSQQYEQAADAELAWVAETKRKLAALGPIRLEQDQTTAQLQVQKAFSIDIIRHKDSMDELFSQRDEIFGTCGEEQKAMLQEKTESLVQQYEAVSQLNSERYARLERAQVLVNQFWETHEELDPWIQETQTLIAQLPPPAIDHEQLKQQQEDMRQLRESIAEHKPHIDKLLKIGPQLKELNPEEGEMVQERYRAAEAVYARIKEEVRLRALALDEAVSQSAQFHDKIEPMLETLENLSSRLRVPPLIPAEVEKIRECIGDNKNATVELEKLQPSFGALKRRGEELIGRSQGPDKDLAAKEIQDKLDQMVFFWEDIKARAEEREMKFLDVLELAEKFWFDMAALLATIRDTQDIVHDLESPGIDPSIIKQQVEAAETIKEETDGLHEELEFIRILGADLIFACGETEKPEVKKSIDEMNNAWENLSKMWKERLERLEEAMQAAVQYQDALQSMFDWLDNTVIKLCNMPPVGTDLNTVKEQLNEMKEFKTEVYQQQIEMEKLNHQGELMLKKATDETDRDIIREPLTELKHLWENLGEKITGRQHKLEGALLALGQFQHALEELMGWLTHTEELLDAQRPINGDPKVIEVELAKHHVLKNDVLAHQATVETVNKAGNELLESSAGDDASSLRTRLETMNQCWESVLQKTEEREQQLQSTLQQAQGFHSEIEDFLLELTRMENQLSASKPTGGLPETAREQLDAHLELHSQLKAKEELYGQLLDKGRLMLLSRQDSGTGSKTEQSIALLEQKWQAVSSKMEERKSKLEEVLSLATEFQNSLQEFINWLTLAEQSLNVAASPSLILNTVLGQIDEHKVFANEVNAHRDQIIELDQTGNQLKFLSQKQDVVLIKNLLVSVQSRWEKVVQRSVERGRALDDARKRAKQFHEAWKKLIDWLEDAEKLLDSELEISNDPDKIKLQLSKHKEFQKTLGGKQPVYDTTIRTGRALKEKALLPDDTQKLDNLLGEVRDKWDTVCGKSVERQHKLEEALLFSGQFMDALQALVDWLYKVEPQLAEDQPVHGDLDLVMNLMDAHKVFQKELGKRTGTVQVLKRSGRELIENSRDDTTWVKGQLQELSTRWDTVCKLSVSKQTRLEQALKQAEEFRNAVHMLLEWLSEAEQTLRFRGALPDDTEALQSLIDIHKEFMKKVEEKRVDVNAAVGMGEVILAVCHPDCITNIKHWLTVIRARFEEVLTWAKQHQQRLEAALSELVANAELLEELLAWIQWAETTLIQRDQEPTPQNIDQVKALISEHQAFMEEMTRKQPDVDRVTKTYKRKASEPTHAPFIEKSRSNRKSLSQPTPPPMPILSQSEAKNPRINQLSARWQQVWLLALERQRKLNDALDRLEELKEFANFDFDVWRKKYMRWMNHKKSRVMDFFRRIDKDQDGKITRQEFIDGILASKFPTTKLEMTAVADIFDRDGDGYIDYYEFVAALHPNKDAYRPTTDADKIEDEVTRQVAQCKCAKRFQVEQIGENKYRFFLGNQFGDSQQLRLVRILRSTVMVRVGGGWMALDEFLVKNDPCRGKLTWNLGKKFILPEGVSQGMTTVPVTGRRSKRLHGSVPTRSSSSASQSNPQLHLNYFIAPKPWSLNAVFPPKVTPTTGSKLKRPTFHSSRTSLAGDTSNSSSPVSTGAKTSRAGDRPTSRAGSRTGSRASSRRGSDASDFDLLETQSACSDTSESSTAGCQGSARRGLTKPSKIPTMSKKTTTATSKTPGPKR</sequence>
<feature type="compositionally biased region" description="Basic and acidic residues" evidence="23">
    <location>
        <begin position="2214"/>
        <end position="2223"/>
    </location>
</feature>
<dbReference type="FunFam" id="1.20.58.60:FF:000167">
    <property type="entry name" value="microtubule-actin cross-linking factor 1 isoform X9"/>
    <property type="match status" value="1"/>
</dbReference>
<comment type="similarity">
    <text evidence="4">Belongs to the plakin or cytolinker family.</text>
</comment>
<dbReference type="FunFam" id="1.20.58.60:FF:000389">
    <property type="entry name" value="Microtubule-actin crosslinking factor 1"/>
    <property type="match status" value="1"/>
</dbReference>
<dbReference type="FunFam" id="1.20.58.60:FF:000090">
    <property type="entry name" value="microtubule-actin cross-linking factor 1 isoform X2"/>
    <property type="match status" value="1"/>
</dbReference>
<proteinExistence type="inferred from homology"/>
<dbReference type="InterPro" id="IPR001715">
    <property type="entry name" value="CH_dom"/>
</dbReference>
<dbReference type="FunFam" id="1.20.58.60:FF:000008">
    <property type="entry name" value="microtubule-actin cross-linking factor 1"/>
    <property type="match status" value="1"/>
</dbReference>
<dbReference type="Gene3D" id="3.30.920.20">
    <property type="entry name" value="Gas2-like domain"/>
    <property type="match status" value="1"/>
</dbReference>
<evidence type="ECO:0000259" key="27">
    <source>
        <dbReference type="PROSITE" id="PS51460"/>
    </source>
</evidence>
<dbReference type="PROSITE" id="PS00019">
    <property type="entry name" value="ACTININ_1"/>
    <property type="match status" value="1"/>
</dbReference>
<evidence type="ECO:0000256" key="10">
    <source>
        <dbReference type="ARBA" id="ARBA00022687"/>
    </source>
</evidence>
<dbReference type="FunFam" id="1.20.58.60:FF:000116">
    <property type="entry name" value="Microtubule-actin cross-linking factor 1"/>
    <property type="match status" value="1"/>
</dbReference>
<keyword evidence="29" id="KW-1185">Reference proteome</keyword>
<dbReference type="SUPFAM" id="SSF47473">
    <property type="entry name" value="EF-hand"/>
    <property type="match status" value="1"/>
</dbReference>
<evidence type="ECO:0000256" key="4">
    <source>
        <dbReference type="ARBA" id="ARBA00009109"/>
    </source>
</evidence>
<evidence type="ECO:0000256" key="19">
    <source>
        <dbReference type="ARBA" id="ARBA00023212"/>
    </source>
</evidence>
<evidence type="ECO:0000256" key="2">
    <source>
        <dbReference type="ARBA" id="ARBA00004555"/>
    </source>
</evidence>
<evidence type="ECO:0000256" key="8">
    <source>
        <dbReference type="ARBA" id="ARBA00022553"/>
    </source>
</evidence>
<dbReference type="PROSITE" id="PS51460">
    <property type="entry name" value="GAR"/>
    <property type="match status" value="1"/>
</dbReference>
<feature type="compositionally biased region" description="Low complexity" evidence="23">
    <location>
        <begin position="7138"/>
        <end position="7156"/>
    </location>
</feature>
<evidence type="ECO:0000256" key="11">
    <source>
        <dbReference type="ARBA" id="ARBA00022701"/>
    </source>
</evidence>
<feature type="domain" description="GAR" evidence="27">
    <location>
        <begin position="6884"/>
        <end position="6962"/>
    </location>
</feature>
<dbReference type="FunFam" id="3.90.1290.10:FF:000007">
    <property type="entry name" value="microtubule-actin cross-linking factor 1 isoform X6"/>
    <property type="match status" value="1"/>
</dbReference>
<dbReference type="FunFam" id="1.20.58.60:FF:000025">
    <property type="entry name" value="microtubule-actin cross-linking factor 1"/>
    <property type="match status" value="1"/>
</dbReference>
<dbReference type="GO" id="GO:0015629">
    <property type="term" value="C:actin cytoskeleton"/>
    <property type="evidence" value="ECO:0000318"/>
    <property type="project" value="GO_Central"/>
</dbReference>
<dbReference type="CDD" id="cd21188">
    <property type="entry name" value="CH_PLEC-like_rpt1"/>
    <property type="match status" value="1"/>
</dbReference>
<dbReference type="FunFam" id="1.20.58.60:FF:000027">
    <property type="entry name" value="Microtubule-actin cross-linking factor 1"/>
    <property type="match status" value="1"/>
</dbReference>
<evidence type="ECO:0000256" key="7">
    <source>
        <dbReference type="ARBA" id="ARBA00022490"/>
    </source>
</evidence>
<dbReference type="SUPFAM" id="SSF75399">
    <property type="entry name" value="Plakin repeat"/>
    <property type="match status" value="4"/>
</dbReference>
<evidence type="ECO:0000256" key="6">
    <source>
        <dbReference type="ARBA" id="ARBA00022475"/>
    </source>
</evidence>
<keyword evidence="10" id="KW-0879">Wnt signaling pathway</keyword>
<feature type="region of interest" description="Disordered" evidence="23">
    <location>
        <begin position="2713"/>
        <end position="2832"/>
    </location>
</feature>
<name>A0A6I8NJC0_ORNAN</name>
<evidence type="ECO:0000256" key="16">
    <source>
        <dbReference type="ARBA" id="ARBA00023034"/>
    </source>
</evidence>
<evidence type="ECO:0000256" key="5">
    <source>
        <dbReference type="ARBA" id="ARBA00022443"/>
    </source>
</evidence>
<dbReference type="FunFam" id="1.20.58.60:FF:000089">
    <property type="entry name" value="microtubule-actin cross-linking factor 1 isoform X9"/>
    <property type="match status" value="1"/>
</dbReference>
<evidence type="ECO:0000256" key="12">
    <source>
        <dbReference type="ARBA" id="ARBA00022723"/>
    </source>
</evidence>
<dbReference type="InterPro" id="IPR043197">
    <property type="entry name" value="Plakin"/>
</dbReference>
<reference evidence="28" key="1">
    <citation type="submission" date="2025-08" db="UniProtKB">
        <authorList>
            <consortium name="Ensembl"/>
        </authorList>
    </citation>
    <scope>IDENTIFICATION</scope>
    <source>
        <strain evidence="28">Glennie</strain>
    </source>
</reference>
<dbReference type="FunCoup" id="A0A6I8NJC0">
    <property type="interactions" value="1218"/>
</dbReference>
<dbReference type="FunFam" id="3.90.1290.10:FF:000004">
    <property type="entry name" value="microtubule-actin cross-linking factor 1 isoform X4"/>
    <property type="match status" value="1"/>
</dbReference>
<dbReference type="GO" id="GO:0032886">
    <property type="term" value="P:regulation of microtubule-based process"/>
    <property type="evidence" value="ECO:0000318"/>
    <property type="project" value="GO_Central"/>
</dbReference>
<dbReference type="SMART" id="SM00150">
    <property type="entry name" value="SPEC"/>
    <property type="match status" value="37"/>
</dbReference>
<dbReference type="FunFam" id="1.20.58.60:FF:000097">
    <property type="entry name" value="microtubule-actin cross-linking factor 1 isoform X2"/>
    <property type="match status" value="1"/>
</dbReference>
<dbReference type="CDD" id="cd00051">
    <property type="entry name" value="EFh"/>
    <property type="match status" value="1"/>
</dbReference>
<dbReference type="FunFam" id="1.20.58.60:FF:000061">
    <property type="entry name" value="microtubule-actin cross-linking factor 1 isoform X3"/>
    <property type="match status" value="1"/>
</dbReference>
<dbReference type="GO" id="GO:0042060">
    <property type="term" value="P:wound healing"/>
    <property type="evidence" value="ECO:0000318"/>
    <property type="project" value="GO_Central"/>
</dbReference>
<evidence type="ECO:0000256" key="22">
    <source>
        <dbReference type="SAM" id="Coils"/>
    </source>
</evidence>
<dbReference type="InterPro" id="IPR001452">
    <property type="entry name" value="SH3_domain"/>
</dbReference>
<feature type="coiled-coil region" evidence="22">
    <location>
        <begin position="3416"/>
        <end position="3446"/>
    </location>
</feature>
<feature type="compositionally biased region" description="Polar residues" evidence="23">
    <location>
        <begin position="7107"/>
        <end position="7123"/>
    </location>
</feature>
<keyword evidence="17" id="KW-0472">Membrane</keyword>
<feature type="coiled-coil region" evidence="22">
    <location>
        <begin position="4945"/>
        <end position="5019"/>
    </location>
</feature>
<reference evidence="28" key="2">
    <citation type="submission" date="2025-09" db="UniProtKB">
        <authorList>
            <consortium name="Ensembl"/>
        </authorList>
    </citation>
    <scope>IDENTIFICATION</scope>
    <source>
        <strain evidence="28">Glennie</strain>
    </source>
</reference>
<keyword evidence="15" id="KW-0007">Acetylation</keyword>
<dbReference type="FunFam" id="1.20.58.60:FF:000001">
    <property type="entry name" value="Microtubule-actin cross-linking factor 1"/>
    <property type="match status" value="3"/>
</dbReference>
<dbReference type="Pfam" id="PF17902">
    <property type="entry name" value="SH3_10"/>
    <property type="match status" value="1"/>
</dbReference>
<dbReference type="SMART" id="SM00250">
    <property type="entry name" value="PLEC"/>
    <property type="match status" value="16"/>
</dbReference>
<keyword evidence="22" id="KW-0175">Coiled coil</keyword>
<dbReference type="GO" id="GO:0005874">
    <property type="term" value="C:microtubule"/>
    <property type="evidence" value="ECO:0000318"/>
    <property type="project" value="GO_Central"/>
</dbReference>
<dbReference type="SUPFAM" id="SSF47576">
    <property type="entry name" value="Calponin-homology domain, CH-domain"/>
    <property type="match status" value="1"/>
</dbReference>
<evidence type="ECO:0000259" key="26">
    <source>
        <dbReference type="PROSITE" id="PS50222"/>
    </source>
</evidence>
<dbReference type="Gene3D" id="1.10.418.10">
    <property type="entry name" value="Calponin-like domain"/>
    <property type="match status" value="2"/>
</dbReference>
<dbReference type="FunFam" id="1.20.58.60:FF:000092">
    <property type="entry name" value="microtubule-actin cross-linking factor 1 isoform X2"/>
    <property type="match status" value="1"/>
</dbReference>
<dbReference type="InterPro" id="IPR011992">
    <property type="entry name" value="EF-hand-dom_pair"/>
</dbReference>
<keyword evidence="19" id="KW-0206">Cytoskeleton</keyword>
<dbReference type="PANTHER" id="PTHR23169:SF25">
    <property type="entry name" value="MICROTUBULE-ACTIN CROSS-LINKING FACTOR 1, ISOFORMS 1_2_3_4_5"/>
    <property type="match status" value="1"/>
</dbReference>
<dbReference type="FunFam" id="1.20.58.60:FF:000021">
    <property type="entry name" value="Microtubule-actin cross-linking factor 1"/>
    <property type="match status" value="1"/>
</dbReference>
<organism evidence="28 29">
    <name type="scientific">Ornithorhynchus anatinus</name>
    <name type="common">Duckbill platypus</name>
    <dbReference type="NCBI Taxonomy" id="9258"/>
    <lineage>
        <taxon>Eukaryota</taxon>
        <taxon>Metazoa</taxon>
        <taxon>Chordata</taxon>
        <taxon>Craniata</taxon>
        <taxon>Vertebrata</taxon>
        <taxon>Euteleostomi</taxon>
        <taxon>Mammalia</taxon>
        <taxon>Monotremata</taxon>
        <taxon>Ornithorhynchidae</taxon>
        <taxon>Ornithorhynchus</taxon>
    </lineage>
</organism>
<dbReference type="FunFam" id="1.10.418.10:FF:000017">
    <property type="entry name" value="Microtubule-actin cross-linking factor 1"/>
    <property type="match status" value="1"/>
</dbReference>
<dbReference type="InterPro" id="IPR036534">
    <property type="entry name" value="GAR_dom_sf"/>
</dbReference>
<keyword evidence="6" id="KW-1003">Cell membrane</keyword>
<dbReference type="FunFam" id="1.20.58.60:FF:000095">
    <property type="entry name" value="microtubule-actin cross-linking factor 1 isoform X2"/>
    <property type="match status" value="1"/>
</dbReference>
<dbReference type="SMART" id="SM00033">
    <property type="entry name" value="CH"/>
    <property type="match status" value="2"/>
</dbReference>
<dbReference type="GO" id="GO:0022603">
    <property type="term" value="P:regulation of anatomical structure morphogenesis"/>
    <property type="evidence" value="ECO:0007669"/>
    <property type="project" value="UniProtKB-ARBA"/>
</dbReference>
<dbReference type="CDD" id="cd21240">
    <property type="entry name" value="CH_MACF1_rpt2"/>
    <property type="match status" value="1"/>
</dbReference>
<feature type="coiled-coil region" evidence="22">
    <location>
        <begin position="419"/>
        <end position="471"/>
    </location>
</feature>
<dbReference type="GO" id="GO:0051893">
    <property type="term" value="P:regulation of focal adhesion assembly"/>
    <property type="evidence" value="ECO:0000318"/>
    <property type="project" value="GO_Central"/>
</dbReference>
<feature type="coiled-coil region" evidence="22">
    <location>
        <begin position="664"/>
        <end position="691"/>
    </location>
</feature>
<dbReference type="Gene3D" id="1.20.58.1060">
    <property type="match status" value="1"/>
</dbReference>
<dbReference type="GO" id="GO:0045104">
    <property type="term" value="P:intermediate filament cytoskeleton organization"/>
    <property type="evidence" value="ECO:0000318"/>
    <property type="project" value="GO_Central"/>
</dbReference>
<dbReference type="FunFam" id="1.10.238.10:FF:000013">
    <property type="entry name" value="Microtubule-actin cross-linking factor 1"/>
    <property type="match status" value="1"/>
</dbReference>
<dbReference type="GO" id="GO:0016020">
    <property type="term" value="C:membrane"/>
    <property type="evidence" value="ECO:0000318"/>
    <property type="project" value="GO_Central"/>
</dbReference>
<dbReference type="FunFam" id="1.20.58.60:FF:000016">
    <property type="entry name" value="Microtubule-actin cross-linking factor 1"/>
    <property type="match status" value="1"/>
</dbReference>
<evidence type="ECO:0000256" key="20">
    <source>
        <dbReference type="ARBA" id="ARBA00023273"/>
    </source>
</evidence>
<dbReference type="FunFam" id="1.20.58.60:FF:000087">
    <property type="entry name" value="microtubule-actin cross-linking factor 1 isoform X2"/>
    <property type="match status" value="1"/>
</dbReference>
<comment type="subcellular location">
    <subcellularLocation>
        <location evidence="3">Cell projection</location>
        <location evidence="3">Ruffle membrane</location>
    </subcellularLocation>
    <subcellularLocation>
        <location evidence="1">Cytoplasm</location>
        <location evidence="1">Cytoskeleton</location>
    </subcellularLocation>
    <subcellularLocation>
        <location evidence="2">Golgi apparatus</location>
    </subcellularLocation>
</comment>
<feature type="coiled-coil region" evidence="22">
    <location>
        <begin position="1436"/>
        <end position="1481"/>
    </location>
</feature>
<dbReference type="PROSITE" id="PS50222">
    <property type="entry name" value="EF_HAND_2"/>
    <property type="match status" value="2"/>
</dbReference>
<feature type="compositionally biased region" description="Basic and acidic residues" evidence="23">
    <location>
        <begin position="2050"/>
        <end position="2065"/>
    </location>
</feature>
<keyword evidence="8" id="KW-0597">Phosphoprotein</keyword>
<dbReference type="FunFam" id="1.20.58.60:FF:000127">
    <property type="entry name" value="microtubule-actin cross-linking factor 1 isoform X9"/>
    <property type="match status" value="1"/>
</dbReference>
<dbReference type="FunFam" id="1.10.418.10:FF:000002">
    <property type="entry name" value="Microtubule-actin cross-linking factor 1"/>
    <property type="match status" value="1"/>
</dbReference>
<dbReference type="GO" id="GO:0016055">
    <property type="term" value="P:Wnt signaling pathway"/>
    <property type="evidence" value="ECO:0007669"/>
    <property type="project" value="UniProtKB-KW"/>
</dbReference>
<dbReference type="Pfam" id="PF21019">
    <property type="entry name" value="Spectrin_3"/>
    <property type="match status" value="1"/>
</dbReference>
<dbReference type="Pfam" id="PF00307">
    <property type="entry name" value="CH"/>
    <property type="match status" value="2"/>
</dbReference>
<keyword evidence="14" id="KW-0106">Calcium</keyword>
<evidence type="ECO:0000256" key="18">
    <source>
        <dbReference type="ARBA" id="ARBA00023203"/>
    </source>
</evidence>
<dbReference type="FunFam" id="3.90.1290.10:FF:000003">
    <property type="entry name" value="microtubule-actin cross-linking factor 1 isoform X1"/>
    <property type="match status" value="1"/>
</dbReference>
<dbReference type="Pfam" id="PF21020">
    <property type="entry name" value="Spectrin_4"/>
    <property type="match status" value="1"/>
</dbReference>
<feature type="coiled-coil region" evidence="22">
    <location>
        <begin position="4025"/>
        <end position="4092"/>
    </location>
</feature>
<keyword evidence="20" id="KW-0966">Cell projection</keyword>
<dbReference type="InParanoid" id="A0A6I8NJC0"/>
<gene>
    <name evidence="28" type="primary">MACF1</name>
</gene>
<dbReference type="Pfam" id="PF02187">
    <property type="entry name" value="GAS2"/>
    <property type="match status" value="1"/>
</dbReference>